<dbReference type="InterPro" id="IPR015320">
    <property type="entry name" value="TopoVI_B_transducer"/>
</dbReference>
<evidence type="ECO:0000259" key="8">
    <source>
        <dbReference type="Pfam" id="PF09239"/>
    </source>
</evidence>
<proteinExistence type="inferred from homology"/>
<evidence type="ECO:0000256" key="3">
    <source>
        <dbReference type="ARBA" id="ARBA00022840"/>
    </source>
</evidence>
<evidence type="ECO:0000313" key="10">
    <source>
        <dbReference type="Proteomes" id="UP001162640"/>
    </source>
</evidence>
<comment type="caution">
    <text evidence="9">The sequence shown here is derived from an EMBL/GenBank/DDBJ whole genome shotgun (WGS) entry which is preliminary data.</text>
</comment>
<keyword evidence="6" id="KW-0413">Isomerase</keyword>
<keyword evidence="3" id="KW-0067">ATP-binding</keyword>
<name>A0A9W7BDT2_9STRA</name>
<comment type="subcellular location">
    <subcellularLocation>
        <location evidence="1">Plastid</location>
    </subcellularLocation>
</comment>
<evidence type="ECO:0000256" key="2">
    <source>
        <dbReference type="ARBA" id="ARBA00022741"/>
    </source>
</evidence>
<accession>A0A9W7BDT2</accession>
<dbReference type="InterPro" id="IPR005734">
    <property type="entry name" value="TopoVI_B"/>
</dbReference>
<feature type="compositionally biased region" description="Basic and acidic residues" evidence="7">
    <location>
        <begin position="77"/>
        <end position="103"/>
    </location>
</feature>
<dbReference type="GO" id="GO:0006265">
    <property type="term" value="P:DNA topological change"/>
    <property type="evidence" value="ECO:0007669"/>
    <property type="project" value="InterPro"/>
</dbReference>
<dbReference type="SUPFAM" id="SSF55874">
    <property type="entry name" value="ATPase domain of HSP90 chaperone/DNA topoisomerase II/histidine kinase"/>
    <property type="match status" value="1"/>
</dbReference>
<dbReference type="HAMAP" id="MF_00322">
    <property type="entry name" value="Top6B"/>
    <property type="match status" value="1"/>
</dbReference>
<feature type="region of interest" description="Disordered" evidence="7">
    <location>
        <begin position="1"/>
        <end position="21"/>
    </location>
</feature>
<dbReference type="PANTHER" id="PTHR48444:SF1">
    <property type="entry name" value="DNA TOPOISOMERASE 6 SUBUNIT B"/>
    <property type="match status" value="1"/>
</dbReference>
<feature type="region of interest" description="Disordered" evidence="7">
    <location>
        <begin position="71"/>
        <end position="103"/>
    </location>
</feature>
<feature type="domain" description="DNA topoisomerase VI subunit B transducer" evidence="8">
    <location>
        <begin position="363"/>
        <end position="519"/>
    </location>
</feature>
<dbReference type="Proteomes" id="UP001162640">
    <property type="component" value="Unassembled WGS sequence"/>
</dbReference>
<evidence type="ECO:0000313" key="9">
    <source>
        <dbReference type="EMBL" id="GMH86716.1"/>
    </source>
</evidence>
<keyword evidence="4" id="KW-0799">Topoisomerase</keyword>
<dbReference type="NCBIfam" id="NF003218">
    <property type="entry name" value="PRK04184.1"/>
    <property type="match status" value="1"/>
</dbReference>
<sequence length="648" mass="72038">MGKHKTETQQQKSPAEFFASNQAIAGFDNPGKSLYTTIRELVENGLDAAESISSLPSISVQIQELSRKEFNKHRGVKGKDERKDENLFKERGGSKRDSSGNEKEDSYYIVTVTDNGCGMAHSQIPSMLGIVLSGSKYGVRQTRGKFGLGAKMALIWGKKSTGMPVTVITSHTKNPGEVPSKVSKCVLDIDIYKNLPRVEEHTERTNHEDFVGTSFSLCIGGSWKSHGKFIKSYLQKLAVITPYASFDFEFVPGEGSKTQKINLSYPRTSDNMPALSKYVKHHPSSVNNLLVQQLLDVTTKKTLLSFLTGELSGITKPVALRIISELACGDDSFEPTMHPKEISATQVNRICQILKTVTEFRAPDAGCLSPAGEYNLRLGIQQHYQPDHLFTSTSKADAVDGHPFLVEVGVAFGGKCREKINVTRFANRIPLLFESGSDVCTKVCNKSIDWKTYFIDPVASRVEVFVSVVSTKIPFKGTGKEYIADNIKPIRDRVIRGIQACARQIKEILGVRKKLGDAKARKSKLTRYIPDASKALFGILQEVVKKTQSHTPNSKKNSEYAPLIEDIRNKKITVNSFSEKLKIMVNVEVEKAEESDLIKSKGQGNHPDEQSFFIGPCREEEFEWSKAVDAGKVFFVPRGKRHKFEGWA</sequence>
<dbReference type="GO" id="GO:0005524">
    <property type="term" value="F:ATP binding"/>
    <property type="evidence" value="ECO:0007669"/>
    <property type="project" value="UniProtKB-KW"/>
</dbReference>
<organism evidence="9 10">
    <name type="scientific">Triparma laevis f. inornata</name>
    <dbReference type="NCBI Taxonomy" id="1714386"/>
    <lineage>
        <taxon>Eukaryota</taxon>
        <taxon>Sar</taxon>
        <taxon>Stramenopiles</taxon>
        <taxon>Ochrophyta</taxon>
        <taxon>Bolidophyceae</taxon>
        <taxon>Parmales</taxon>
        <taxon>Triparmaceae</taxon>
        <taxon>Triparma</taxon>
    </lineage>
</organism>
<feature type="non-terminal residue" evidence="9">
    <location>
        <position position="648"/>
    </location>
</feature>
<feature type="non-terminal residue" evidence="9">
    <location>
        <position position="1"/>
    </location>
</feature>
<evidence type="ECO:0000256" key="1">
    <source>
        <dbReference type="ARBA" id="ARBA00004474"/>
    </source>
</evidence>
<dbReference type="InterPro" id="IPR014721">
    <property type="entry name" value="Ribsml_uS5_D2-typ_fold_subgr"/>
</dbReference>
<feature type="compositionally biased region" description="Polar residues" evidence="7">
    <location>
        <begin position="8"/>
        <end position="21"/>
    </location>
</feature>
<reference evidence="10" key="1">
    <citation type="journal article" date="2023" name="Commun. Biol.">
        <title>Genome analysis of Parmales, the sister group of diatoms, reveals the evolutionary specialization of diatoms from phago-mixotrophs to photoautotrophs.</title>
        <authorList>
            <person name="Ban H."/>
            <person name="Sato S."/>
            <person name="Yoshikawa S."/>
            <person name="Yamada K."/>
            <person name="Nakamura Y."/>
            <person name="Ichinomiya M."/>
            <person name="Sato N."/>
            <person name="Blanc-Mathieu R."/>
            <person name="Endo H."/>
            <person name="Kuwata A."/>
            <person name="Ogata H."/>
        </authorList>
    </citation>
    <scope>NUCLEOTIDE SEQUENCE [LARGE SCALE GENOMIC DNA]</scope>
</reference>
<dbReference type="Gene3D" id="1.10.8.50">
    <property type="match status" value="1"/>
</dbReference>
<keyword evidence="5" id="KW-0238">DNA-binding</keyword>
<evidence type="ECO:0000256" key="4">
    <source>
        <dbReference type="ARBA" id="ARBA00023029"/>
    </source>
</evidence>
<dbReference type="AlphaFoldDB" id="A0A9W7BDT2"/>
<dbReference type="PANTHER" id="PTHR48444">
    <property type="entry name" value="DNA TOPOISOMERASE 6 SUBUNIT B"/>
    <property type="match status" value="1"/>
</dbReference>
<dbReference type="Pfam" id="PF09239">
    <property type="entry name" value="Topo-VIb_trans"/>
    <property type="match status" value="1"/>
</dbReference>
<dbReference type="EMBL" id="BLQM01000381">
    <property type="protein sequence ID" value="GMH86716.1"/>
    <property type="molecule type" value="Genomic_DNA"/>
</dbReference>
<dbReference type="GO" id="GO:0009536">
    <property type="term" value="C:plastid"/>
    <property type="evidence" value="ECO:0007669"/>
    <property type="project" value="UniProtKB-SubCell"/>
</dbReference>
<dbReference type="GO" id="GO:0003918">
    <property type="term" value="F:DNA topoisomerase type II (double strand cut, ATP-hydrolyzing) activity"/>
    <property type="evidence" value="ECO:0007669"/>
    <property type="project" value="InterPro"/>
</dbReference>
<evidence type="ECO:0000256" key="7">
    <source>
        <dbReference type="SAM" id="MobiDB-lite"/>
    </source>
</evidence>
<dbReference type="InterPro" id="IPR036890">
    <property type="entry name" value="HATPase_C_sf"/>
</dbReference>
<dbReference type="SUPFAM" id="SSF54211">
    <property type="entry name" value="Ribosomal protein S5 domain 2-like"/>
    <property type="match status" value="1"/>
</dbReference>
<protein>
    <recommendedName>
        <fullName evidence="8">DNA topoisomerase VI subunit B transducer domain-containing protein</fullName>
    </recommendedName>
</protein>
<dbReference type="Gene3D" id="3.30.230.10">
    <property type="match status" value="1"/>
</dbReference>
<dbReference type="GO" id="GO:0003677">
    <property type="term" value="F:DNA binding"/>
    <property type="evidence" value="ECO:0007669"/>
    <property type="project" value="UniProtKB-KW"/>
</dbReference>
<evidence type="ECO:0000256" key="5">
    <source>
        <dbReference type="ARBA" id="ARBA00023125"/>
    </source>
</evidence>
<dbReference type="InterPro" id="IPR020568">
    <property type="entry name" value="Ribosomal_Su5_D2-typ_SF"/>
</dbReference>
<gene>
    <name evidence="9" type="ORF">TL16_g10633</name>
</gene>
<evidence type="ECO:0000256" key="6">
    <source>
        <dbReference type="ARBA" id="ARBA00023235"/>
    </source>
</evidence>
<keyword evidence="2" id="KW-0547">Nucleotide-binding</keyword>
<dbReference type="Gene3D" id="3.30.565.10">
    <property type="entry name" value="Histidine kinase-like ATPase, C-terminal domain"/>
    <property type="match status" value="1"/>
</dbReference>